<dbReference type="Proteomes" id="UP000006882">
    <property type="component" value="Chromosome G6"/>
</dbReference>
<protein>
    <submittedName>
        <fullName evidence="2">Uncharacterized protein</fullName>
    </submittedName>
</protein>
<feature type="transmembrane region" description="Helical" evidence="1">
    <location>
        <begin position="55"/>
        <end position="72"/>
    </location>
</feature>
<keyword evidence="3" id="KW-1185">Reference proteome</keyword>
<reference evidence="2 3" key="1">
    <citation type="journal article" date="2013" name="Nat. Genet.">
        <title>The high-quality draft genome of peach (Prunus persica) identifies unique patterns of genetic diversity, domestication and genome evolution.</title>
        <authorList>
            <consortium name="International Peach Genome Initiative"/>
            <person name="Verde I."/>
            <person name="Abbott A.G."/>
            <person name="Scalabrin S."/>
            <person name="Jung S."/>
            <person name="Shu S."/>
            <person name="Marroni F."/>
            <person name="Zhebentyayeva T."/>
            <person name="Dettori M.T."/>
            <person name="Grimwood J."/>
            <person name="Cattonaro F."/>
            <person name="Zuccolo A."/>
            <person name="Rossini L."/>
            <person name="Jenkins J."/>
            <person name="Vendramin E."/>
            <person name="Meisel L.A."/>
            <person name="Decroocq V."/>
            <person name="Sosinski B."/>
            <person name="Prochnik S."/>
            <person name="Mitros T."/>
            <person name="Policriti A."/>
            <person name="Cipriani G."/>
            <person name="Dondini L."/>
            <person name="Ficklin S."/>
            <person name="Goodstein D.M."/>
            <person name="Xuan P."/>
            <person name="Del Fabbro C."/>
            <person name="Aramini V."/>
            <person name="Copetti D."/>
            <person name="Gonzalez S."/>
            <person name="Horner D.S."/>
            <person name="Falchi R."/>
            <person name="Lucas S."/>
            <person name="Mica E."/>
            <person name="Maldonado J."/>
            <person name="Lazzari B."/>
            <person name="Bielenberg D."/>
            <person name="Pirona R."/>
            <person name="Miculan M."/>
            <person name="Barakat A."/>
            <person name="Testolin R."/>
            <person name="Stella A."/>
            <person name="Tartarini S."/>
            <person name="Tonutti P."/>
            <person name="Arus P."/>
            <person name="Orellana A."/>
            <person name="Wells C."/>
            <person name="Main D."/>
            <person name="Vizzotto G."/>
            <person name="Silva H."/>
            <person name="Salamini F."/>
            <person name="Schmutz J."/>
            <person name="Morgante M."/>
            <person name="Rokhsar D.S."/>
        </authorList>
    </citation>
    <scope>NUCLEOTIDE SEQUENCE [LARGE SCALE GENOMIC DNA]</scope>
    <source>
        <strain evidence="3">cv. Nemared</strain>
    </source>
</reference>
<accession>A0A251NSE7</accession>
<evidence type="ECO:0000256" key="1">
    <source>
        <dbReference type="SAM" id="Phobius"/>
    </source>
</evidence>
<organism evidence="2 3">
    <name type="scientific">Prunus persica</name>
    <name type="common">Peach</name>
    <name type="synonym">Amygdalus persica</name>
    <dbReference type="NCBI Taxonomy" id="3760"/>
    <lineage>
        <taxon>Eukaryota</taxon>
        <taxon>Viridiplantae</taxon>
        <taxon>Streptophyta</taxon>
        <taxon>Embryophyta</taxon>
        <taxon>Tracheophyta</taxon>
        <taxon>Spermatophyta</taxon>
        <taxon>Magnoliopsida</taxon>
        <taxon>eudicotyledons</taxon>
        <taxon>Gunneridae</taxon>
        <taxon>Pentapetalae</taxon>
        <taxon>rosids</taxon>
        <taxon>fabids</taxon>
        <taxon>Rosales</taxon>
        <taxon>Rosaceae</taxon>
        <taxon>Amygdaloideae</taxon>
        <taxon>Amygdaleae</taxon>
        <taxon>Prunus</taxon>
    </lineage>
</organism>
<proteinExistence type="predicted"/>
<name>A0A251NSE7_PRUPE</name>
<gene>
    <name evidence="2" type="ORF">PRUPE_6G184900</name>
</gene>
<evidence type="ECO:0000313" key="3">
    <source>
        <dbReference type="Proteomes" id="UP000006882"/>
    </source>
</evidence>
<dbReference type="EMBL" id="CM007656">
    <property type="protein sequence ID" value="ONI02223.1"/>
    <property type="molecule type" value="Genomic_DNA"/>
</dbReference>
<keyword evidence="1" id="KW-1133">Transmembrane helix</keyword>
<feature type="transmembrane region" description="Helical" evidence="1">
    <location>
        <begin position="26"/>
        <end position="43"/>
    </location>
</feature>
<evidence type="ECO:0000313" key="2">
    <source>
        <dbReference type="EMBL" id="ONI02223.1"/>
    </source>
</evidence>
<dbReference type="AlphaFoldDB" id="A0A251NSE7"/>
<dbReference type="Gramene" id="ONI02223">
    <property type="protein sequence ID" value="ONI02223"/>
    <property type="gene ID" value="PRUPE_6G184900"/>
</dbReference>
<keyword evidence="1" id="KW-0812">Transmembrane</keyword>
<sequence>MADSGSVGLLASVAAAVFKPHCSLQYHIHLSFFCSFFFFLFRFRVSGFGMMLIRCYYLAIFFVVSVIVLYFTKNSYRSNLTSCQHLALMVLDSCNAYMQSRIAELEF</sequence>
<keyword evidence="1" id="KW-0472">Membrane</keyword>